<dbReference type="Pfam" id="PF12811">
    <property type="entry name" value="BaxI_1"/>
    <property type="match status" value="1"/>
</dbReference>
<comment type="caution">
    <text evidence="2">The sequence shown here is derived from an EMBL/GenBank/DDBJ whole genome shotgun (WGS) entry which is preliminary data.</text>
</comment>
<accession>A0A6I1MR31</accession>
<name>A0A6I1MR31_9CLOT</name>
<dbReference type="PANTHER" id="PTHR41282">
    <property type="entry name" value="CONSERVED TRANSMEMBRANE PROTEIN-RELATED"/>
    <property type="match status" value="1"/>
</dbReference>
<evidence type="ECO:0000313" key="2">
    <source>
        <dbReference type="EMBL" id="MPQ45170.1"/>
    </source>
</evidence>
<keyword evidence="3" id="KW-1185">Reference proteome</keyword>
<evidence type="ECO:0008006" key="4">
    <source>
        <dbReference type="Google" id="ProtNLM"/>
    </source>
</evidence>
<proteinExistence type="predicted"/>
<dbReference type="PIRSF" id="PIRSF009160">
    <property type="entry name" value="UCP009160"/>
    <property type="match status" value="1"/>
</dbReference>
<dbReference type="Proteomes" id="UP000430345">
    <property type="component" value="Unassembled WGS sequence"/>
</dbReference>
<dbReference type="AlphaFoldDB" id="A0A6I1MR31"/>
<evidence type="ECO:0000256" key="1">
    <source>
        <dbReference type="SAM" id="Phobius"/>
    </source>
</evidence>
<feature type="transmembrane region" description="Helical" evidence="1">
    <location>
        <begin position="144"/>
        <end position="166"/>
    </location>
</feature>
<gene>
    <name evidence="2" type="ORF">GBZ86_15750</name>
</gene>
<keyword evidence="1" id="KW-0812">Transmembrane</keyword>
<feature type="transmembrane region" description="Helical" evidence="1">
    <location>
        <begin position="111"/>
        <end position="132"/>
    </location>
</feature>
<feature type="transmembrane region" description="Helical" evidence="1">
    <location>
        <begin position="172"/>
        <end position="194"/>
    </location>
</feature>
<keyword evidence="1" id="KW-1133">Transmembrane helix</keyword>
<feature type="transmembrane region" description="Helical" evidence="1">
    <location>
        <begin position="87"/>
        <end position="105"/>
    </location>
</feature>
<dbReference type="InterPro" id="IPR010539">
    <property type="entry name" value="BaxI_1-like"/>
</dbReference>
<dbReference type="EMBL" id="WHJC01000479">
    <property type="protein sequence ID" value="MPQ45170.1"/>
    <property type="molecule type" value="Genomic_DNA"/>
</dbReference>
<feature type="transmembrane region" description="Helical" evidence="1">
    <location>
        <begin position="214"/>
        <end position="235"/>
    </location>
</feature>
<dbReference type="OrthoDB" id="116480at2"/>
<feature type="transmembrane region" description="Helical" evidence="1">
    <location>
        <begin position="61"/>
        <end position="80"/>
    </location>
</feature>
<keyword evidence="1" id="KW-0472">Membrane</keyword>
<feature type="transmembrane region" description="Helical" evidence="1">
    <location>
        <begin position="33"/>
        <end position="49"/>
    </location>
</feature>
<organism evidence="2 3">
    <name type="scientific">Clostridium tarantellae</name>
    <dbReference type="NCBI Taxonomy" id="39493"/>
    <lineage>
        <taxon>Bacteria</taxon>
        <taxon>Bacillati</taxon>
        <taxon>Bacillota</taxon>
        <taxon>Clostridia</taxon>
        <taxon>Eubacteriales</taxon>
        <taxon>Clostridiaceae</taxon>
        <taxon>Clostridium</taxon>
    </lineage>
</organism>
<sequence length="240" mass="26185">MNTKSSNPALTLGFKNVVEDNTTMSIKGTITKTFILLLILSSTFVYSWISLQNSTINYKSITIVAAIASVILGLATAFIPKIAQFTAVFYAACEGILLGGLSRIFENIYPGIVFPAIILTLVAVVITLLIYRSAPSIADKIRKTVIISMLTIGITYFIGIICGIFGVNLAIFGSGLIGIIFSILVVGIATLNLILDYDFILKATKLGAPKYMEWYSAFSLMVTLIWLYTEILKLLSKLRD</sequence>
<protein>
    <recommendedName>
        <fullName evidence="4">Bax inhibitor-1/YccA family protein</fullName>
    </recommendedName>
</protein>
<dbReference type="RefSeq" id="WP_152892229.1">
    <property type="nucleotide sequence ID" value="NZ_WHJC01000479.1"/>
</dbReference>
<dbReference type="PANTHER" id="PTHR41282:SF1">
    <property type="entry name" value="CONSERVED TRANSMEMBRANE PROTEIN-RELATED"/>
    <property type="match status" value="1"/>
</dbReference>
<evidence type="ECO:0000313" key="3">
    <source>
        <dbReference type="Proteomes" id="UP000430345"/>
    </source>
</evidence>
<reference evidence="2 3" key="1">
    <citation type="submission" date="2019-10" db="EMBL/GenBank/DDBJ databases">
        <title>The Genome Sequence of Clostridium tarantellae Isolated from Fish Brain.</title>
        <authorList>
            <person name="Bano L."/>
            <person name="Kiel M."/>
            <person name="Sales G."/>
            <person name="Doxey A.C."/>
            <person name="Mansfield M.J."/>
            <person name="Schiavone M."/>
            <person name="Rossetto O."/>
            <person name="Pirazzini M."/>
            <person name="Dobrindt U."/>
            <person name="Montecucco C."/>
        </authorList>
    </citation>
    <scope>NUCLEOTIDE SEQUENCE [LARGE SCALE GENOMIC DNA]</scope>
    <source>
        <strain evidence="2 3">DSM 3997</strain>
    </source>
</reference>